<protein>
    <submittedName>
        <fullName evidence="2">Uncharacterized protein</fullName>
    </submittedName>
</protein>
<gene>
    <name evidence="2" type="ORF">BU26DRAFT_139132</name>
</gene>
<dbReference type="AlphaFoldDB" id="A0A6A6IVR6"/>
<dbReference type="Proteomes" id="UP000800094">
    <property type="component" value="Unassembled WGS sequence"/>
</dbReference>
<evidence type="ECO:0000256" key="1">
    <source>
        <dbReference type="SAM" id="MobiDB-lite"/>
    </source>
</evidence>
<reference evidence="2" key="1">
    <citation type="journal article" date="2020" name="Stud. Mycol.">
        <title>101 Dothideomycetes genomes: a test case for predicting lifestyles and emergence of pathogens.</title>
        <authorList>
            <person name="Haridas S."/>
            <person name="Albert R."/>
            <person name="Binder M."/>
            <person name="Bloem J."/>
            <person name="Labutti K."/>
            <person name="Salamov A."/>
            <person name="Andreopoulos B."/>
            <person name="Baker S."/>
            <person name="Barry K."/>
            <person name="Bills G."/>
            <person name="Bluhm B."/>
            <person name="Cannon C."/>
            <person name="Castanera R."/>
            <person name="Culley D."/>
            <person name="Daum C."/>
            <person name="Ezra D."/>
            <person name="Gonzalez J."/>
            <person name="Henrissat B."/>
            <person name="Kuo A."/>
            <person name="Liang C."/>
            <person name="Lipzen A."/>
            <person name="Lutzoni F."/>
            <person name="Magnuson J."/>
            <person name="Mondo S."/>
            <person name="Nolan M."/>
            <person name="Ohm R."/>
            <person name="Pangilinan J."/>
            <person name="Park H.-J."/>
            <person name="Ramirez L."/>
            <person name="Alfaro M."/>
            <person name="Sun H."/>
            <person name="Tritt A."/>
            <person name="Yoshinaga Y."/>
            <person name="Zwiers L.-H."/>
            <person name="Turgeon B."/>
            <person name="Goodwin S."/>
            <person name="Spatafora J."/>
            <person name="Crous P."/>
            <person name="Grigoriev I."/>
        </authorList>
    </citation>
    <scope>NUCLEOTIDE SEQUENCE</scope>
    <source>
        <strain evidence="2">CBS 122368</strain>
    </source>
</reference>
<proteinExistence type="predicted"/>
<organism evidence="2 3">
    <name type="scientific">Trematosphaeria pertusa</name>
    <dbReference type="NCBI Taxonomy" id="390896"/>
    <lineage>
        <taxon>Eukaryota</taxon>
        <taxon>Fungi</taxon>
        <taxon>Dikarya</taxon>
        <taxon>Ascomycota</taxon>
        <taxon>Pezizomycotina</taxon>
        <taxon>Dothideomycetes</taxon>
        <taxon>Pleosporomycetidae</taxon>
        <taxon>Pleosporales</taxon>
        <taxon>Massarineae</taxon>
        <taxon>Trematosphaeriaceae</taxon>
        <taxon>Trematosphaeria</taxon>
    </lineage>
</organism>
<dbReference type="GeneID" id="54573122"/>
<evidence type="ECO:0000313" key="2">
    <source>
        <dbReference type="EMBL" id="KAF2254466.1"/>
    </source>
</evidence>
<name>A0A6A6IVR6_9PLEO</name>
<feature type="compositionally biased region" description="Basic and acidic residues" evidence="1">
    <location>
        <begin position="26"/>
        <end position="37"/>
    </location>
</feature>
<evidence type="ECO:0000313" key="3">
    <source>
        <dbReference type="Proteomes" id="UP000800094"/>
    </source>
</evidence>
<feature type="region of interest" description="Disordered" evidence="1">
    <location>
        <begin position="20"/>
        <end position="39"/>
    </location>
</feature>
<dbReference type="EMBL" id="ML987190">
    <property type="protein sequence ID" value="KAF2254466.1"/>
    <property type="molecule type" value="Genomic_DNA"/>
</dbReference>
<keyword evidence="3" id="KW-1185">Reference proteome</keyword>
<accession>A0A6A6IVR6</accession>
<sequence length="112" mass="12425">MTWRGSKARYEISAGCPKLLTAPASRGDKSHQNKSDVESSLASIAEHCLRSRADDSRRSTGELGSIPKRFTELTRAALMQVQWRAGEINAEDGRFGYPLAGYGCNWAWFCAR</sequence>
<dbReference type="RefSeq" id="XP_033689470.1">
    <property type="nucleotide sequence ID" value="XM_033819792.1"/>
</dbReference>